<evidence type="ECO:0000313" key="1">
    <source>
        <dbReference type="EMBL" id="CAF1124742.1"/>
    </source>
</evidence>
<sequence length="35" mass="4381">MEEQDDKNEEDILNENRKRVRCVYINEEEFDNIHI</sequence>
<accession>A0A814QTN1</accession>
<proteinExistence type="predicted"/>
<reference evidence="1" key="1">
    <citation type="submission" date="2021-02" db="EMBL/GenBank/DDBJ databases">
        <authorList>
            <person name="Nowell W R."/>
        </authorList>
    </citation>
    <scope>NUCLEOTIDE SEQUENCE</scope>
    <source>
        <strain evidence="1">Ploen Becks lab</strain>
    </source>
</reference>
<dbReference type="EMBL" id="CAJNOC010009089">
    <property type="protein sequence ID" value="CAF1124742.1"/>
    <property type="molecule type" value="Genomic_DNA"/>
</dbReference>
<name>A0A814QTN1_9BILA</name>
<dbReference type="AlphaFoldDB" id="A0A814QTN1"/>
<feature type="non-terminal residue" evidence="1">
    <location>
        <position position="35"/>
    </location>
</feature>
<keyword evidence="2" id="KW-1185">Reference proteome</keyword>
<comment type="caution">
    <text evidence="1">The sequence shown here is derived from an EMBL/GenBank/DDBJ whole genome shotgun (WGS) entry which is preliminary data.</text>
</comment>
<dbReference type="Proteomes" id="UP000663879">
    <property type="component" value="Unassembled WGS sequence"/>
</dbReference>
<organism evidence="1 2">
    <name type="scientific">Brachionus calyciflorus</name>
    <dbReference type="NCBI Taxonomy" id="104777"/>
    <lineage>
        <taxon>Eukaryota</taxon>
        <taxon>Metazoa</taxon>
        <taxon>Spiralia</taxon>
        <taxon>Gnathifera</taxon>
        <taxon>Rotifera</taxon>
        <taxon>Eurotatoria</taxon>
        <taxon>Monogononta</taxon>
        <taxon>Pseudotrocha</taxon>
        <taxon>Ploima</taxon>
        <taxon>Brachionidae</taxon>
        <taxon>Brachionus</taxon>
    </lineage>
</organism>
<gene>
    <name evidence="1" type="ORF">OXX778_LOCUS22205</name>
</gene>
<evidence type="ECO:0000313" key="2">
    <source>
        <dbReference type="Proteomes" id="UP000663879"/>
    </source>
</evidence>
<protein>
    <submittedName>
        <fullName evidence="1">Uncharacterized protein</fullName>
    </submittedName>
</protein>